<proteinExistence type="predicted"/>
<dbReference type="Proteomes" id="UP000006919">
    <property type="component" value="Plasmid pRUMAL01"/>
</dbReference>
<dbReference type="AlphaFoldDB" id="E6UJT5"/>
<dbReference type="EMBL" id="CP002404">
    <property type="protein sequence ID" value="ADU23931.1"/>
    <property type="molecule type" value="Genomic_DNA"/>
</dbReference>
<evidence type="ECO:0000313" key="2">
    <source>
        <dbReference type="Proteomes" id="UP000006919"/>
    </source>
</evidence>
<sequence>MKYHKNKQQIINYAFSSVNYQAIINMAKTLDVNANLNIFANKILCNNDTIKWCMEYYLEIKHEGEWASVSVQKKVSDASLLNTLKAIHQMEPEEMDIEIICEKGLYYCCFKIEIIYYENVAIVLCDNTIPKKEINRLCSECFD</sequence>
<protein>
    <submittedName>
        <fullName evidence="1">Uncharacterized protein</fullName>
    </submittedName>
</protein>
<gene>
    <name evidence="1" type="ordered locus">Rumal_3484</name>
</gene>
<keyword evidence="1" id="KW-0614">Plasmid</keyword>
<name>E6UJT5_RUMA7</name>
<evidence type="ECO:0000313" key="1">
    <source>
        <dbReference type="EMBL" id="ADU23931.1"/>
    </source>
</evidence>
<dbReference type="KEGG" id="ral:Rumal_3484"/>
<geneLocation type="plasmid" evidence="1 2">
    <name>pRUMAL01</name>
</geneLocation>
<dbReference type="HOGENOM" id="CLU_1804779_0_0_9"/>
<dbReference type="RefSeq" id="WP_013483481.1">
    <property type="nucleotide sequence ID" value="NC_014824.1"/>
</dbReference>
<organism evidence="1 2">
    <name type="scientific">Ruminococcus albus (strain ATCC 27210 / DSM 20455 / JCM 14654 / NCDO 2250 / 7)</name>
    <dbReference type="NCBI Taxonomy" id="697329"/>
    <lineage>
        <taxon>Bacteria</taxon>
        <taxon>Bacillati</taxon>
        <taxon>Bacillota</taxon>
        <taxon>Clostridia</taxon>
        <taxon>Eubacteriales</taxon>
        <taxon>Oscillospiraceae</taxon>
        <taxon>Ruminococcus</taxon>
    </lineage>
</organism>
<reference evidence="2" key="1">
    <citation type="journal article" date="2011" name="J. Bacteriol.">
        <title>Complete genome of the cellulolytic ruminal bacterium Ruminococcus albus 7.</title>
        <authorList>
            <person name="Suen G."/>
            <person name="Stevenson D.M."/>
            <person name="Bruce D.C."/>
            <person name="Chertkov O."/>
            <person name="Copeland A."/>
            <person name="Cheng J.F."/>
            <person name="Detter C."/>
            <person name="Detter J.C."/>
            <person name="Goodwin L.A."/>
            <person name="Han C.S."/>
            <person name="Hauser L.J."/>
            <person name="Ivanova N.N."/>
            <person name="Kyrpides N.C."/>
            <person name="Land M.L."/>
            <person name="Lapidus A."/>
            <person name="Lucas S."/>
            <person name="Ovchinnikova G."/>
            <person name="Pitluck S."/>
            <person name="Tapia R."/>
            <person name="Woyke T."/>
            <person name="Boyum J."/>
            <person name="Mead D."/>
            <person name="Weimer P.J."/>
        </authorList>
    </citation>
    <scope>NUCLEOTIDE SEQUENCE [LARGE SCALE GENOMIC DNA]</scope>
    <source>
        <strain evidence="2">ATCC 27210 / DSM 20455 / JCM 14654 / NCDO 2250 / 7</strain>
        <plasmid evidence="2">pRUMAL01</plasmid>
    </source>
</reference>
<accession>E6UJT5</accession>